<name>A0ACC5RB17_9HYPH</name>
<sequence>MDWSLFLPGATGWGDELAAGLWLTLRLGLASVLIGTGLGLLAALGELSRFRALSHGLAAYNVVMRSVPELLVILLLYYGLSFLIMALLRPFGIDSFIEVSPFWAGTLALSLIHAAYASEVFRGAFQAIPKGQVEAGLAFGMSRFLVFRRIKWPVAFRLSLGALANLLMTTFKNTPLVSAIGLQDLIRAAGDAGQNTKLYFQFFIASLVIYLAIAALMQIFQMRAETNLYAHLRRGPSA</sequence>
<proteinExistence type="predicted"/>
<dbReference type="EMBL" id="JAENHL010000008">
    <property type="protein sequence ID" value="MBK1869792.1"/>
    <property type="molecule type" value="Genomic_DNA"/>
</dbReference>
<dbReference type="Proteomes" id="UP000616151">
    <property type="component" value="Unassembled WGS sequence"/>
</dbReference>
<keyword evidence="2" id="KW-1185">Reference proteome</keyword>
<comment type="caution">
    <text evidence="1">The sequence shown here is derived from an EMBL/GenBank/DDBJ whole genome shotgun (WGS) entry which is preliminary data.</text>
</comment>
<evidence type="ECO:0000313" key="1">
    <source>
        <dbReference type="EMBL" id="MBK1869792.1"/>
    </source>
</evidence>
<evidence type="ECO:0000313" key="2">
    <source>
        <dbReference type="Proteomes" id="UP000616151"/>
    </source>
</evidence>
<organism evidence="1 2">
    <name type="scientific">Taklimakanibacter albus</name>
    <dbReference type="NCBI Taxonomy" id="2800327"/>
    <lineage>
        <taxon>Bacteria</taxon>
        <taxon>Pseudomonadati</taxon>
        <taxon>Pseudomonadota</taxon>
        <taxon>Alphaproteobacteria</taxon>
        <taxon>Hyphomicrobiales</taxon>
        <taxon>Aestuariivirgaceae</taxon>
        <taxon>Taklimakanibacter</taxon>
    </lineage>
</organism>
<accession>A0ACC5RB17</accession>
<protein>
    <submittedName>
        <fullName evidence="1">ABC transporter permease subunit</fullName>
    </submittedName>
</protein>
<gene>
    <name evidence="1" type="ORF">JHL16_25745</name>
</gene>
<reference evidence="1" key="1">
    <citation type="submission" date="2021-01" db="EMBL/GenBank/DDBJ databases">
        <authorList>
            <person name="Sun Q."/>
        </authorList>
    </citation>
    <scope>NUCLEOTIDE SEQUENCE</scope>
    <source>
        <strain evidence="1">YIM B02566</strain>
    </source>
</reference>